<feature type="binding site" description="axial binding residue" evidence="8">
    <location>
        <position position="472"/>
    </location>
    <ligand>
        <name>heme</name>
        <dbReference type="ChEBI" id="CHEBI:30413"/>
    </ligand>
    <ligandPart>
        <name>Fe</name>
        <dbReference type="ChEBI" id="CHEBI:18248"/>
    </ligandPart>
</feature>
<evidence type="ECO:0000256" key="8">
    <source>
        <dbReference type="PIRSR" id="PIRSR602403-1"/>
    </source>
</evidence>
<evidence type="ECO:0000256" key="5">
    <source>
        <dbReference type="ARBA" id="ARBA00023002"/>
    </source>
</evidence>
<dbReference type="AlphaFoldDB" id="A0A9W6ABH6"/>
<gene>
    <name evidence="11" type="ORF">AtubIFM56815_000801</name>
</gene>
<keyword evidence="6 8" id="KW-0408">Iron</keyword>
<dbReference type="PANTHER" id="PTHR46206">
    <property type="entry name" value="CYTOCHROME P450"/>
    <property type="match status" value="1"/>
</dbReference>
<evidence type="ECO:0000256" key="9">
    <source>
        <dbReference type="RuleBase" id="RU000461"/>
    </source>
</evidence>
<reference evidence="11" key="1">
    <citation type="submission" date="2022-07" db="EMBL/GenBank/DDBJ databases">
        <title>Taxonomy of Aspergillus series Nigri: significant species reduction supported by multi-species coalescent approaches.</title>
        <authorList>
            <person name="Bian C."/>
            <person name="Kusuya Y."/>
            <person name="Sklenar F."/>
            <person name="D'hooge E."/>
            <person name="Yaguchi T."/>
            <person name="Takahashi H."/>
            <person name="Hubka V."/>
        </authorList>
    </citation>
    <scope>NUCLEOTIDE SEQUENCE</scope>
    <source>
        <strain evidence="11">IFM 56815</strain>
    </source>
</reference>
<dbReference type="GO" id="GO:0004497">
    <property type="term" value="F:monooxygenase activity"/>
    <property type="evidence" value="ECO:0007669"/>
    <property type="project" value="UniProtKB-KW"/>
</dbReference>
<feature type="chain" id="PRO_5040931754" description="Cytochrome P450" evidence="10">
    <location>
        <begin position="27"/>
        <end position="531"/>
    </location>
</feature>
<dbReference type="PROSITE" id="PS00086">
    <property type="entry name" value="CYTOCHROME_P450"/>
    <property type="match status" value="1"/>
</dbReference>
<dbReference type="PANTHER" id="PTHR46206:SF2">
    <property type="entry name" value="CYTOCHROME P450 MONOOXYGENASE AUSG-RELATED"/>
    <property type="match status" value="1"/>
</dbReference>
<keyword evidence="10" id="KW-0732">Signal</keyword>
<evidence type="ECO:0008006" key="13">
    <source>
        <dbReference type="Google" id="ProtNLM"/>
    </source>
</evidence>
<dbReference type="InterPro" id="IPR036396">
    <property type="entry name" value="Cyt_P450_sf"/>
</dbReference>
<evidence type="ECO:0000256" key="7">
    <source>
        <dbReference type="ARBA" id="ARBA00023033"/>
    </source>
</evidence>
<sequence length="531" mass="60470">MESTTWIWAPVLAAIIFWLLSTPSLKTPLPVINQRQRFEIGSLGSLKRFFKDAHGLIRTGFSQGSAFYLYSEFGPKIVLAPKHADDFRTQPALSLLDAIAEEFHAHIRGFDPFNQDPALVKDVLRTKLTPKLDTRRALGEMFTDDPSKLSDSRYIHLPYNDVNNMSPPDWHDLQLKPNVASLISRLTSRVFLGEKLYRNPDWHRVTADYAVHTFMSALFLRMFPRCTRPYVAYILPFCRKIRNEIKEAEGIITPVVEERRSAKQEAIRQGKEPEHYEDAMQWMEECAKGRPYDPTLAQVALSLAAIHTTSDLLTQTIFYLAEREDVIKALRNEVIGVLQNDGWTKSTFNDLKLMDSVLKESQRLKPHSIGKLSPHHQLLHTTENSPNTTTTAGMRRFAQEDVTLSDGTVLPKGTISVLTSESNWDPTIYPEPETFDAYRFLKLRETPGFETVAQAVTTSPQHLAFGLGKHACPGRFFAIALNKIILCHVLSEYDFKVADGWSPTVRKYGFIWQADPVAKVSVRRRKEEIIL</sequence>
<evidence type="ECO:0000256" key="1">
    <source>
        <dbReference type="ARBA" id="ARBA00001971"/>
    </source>
</evidence>
<feature type="signal peptide" evidence="10">
    <location>
        <begin position="1"/>
        <end position="26"/>
    </location>
</feature>
<evidence type="ECO:0000313" key="11">
    <source>
        <dbReference type="EMBL" id="GLA79996.1"/>
    </source>
</evidence>
<evidence type="ECO:0000256" key="2">
    <source>
        <dbReference type="ARBA" id="ARBA00010617"/>
    </source>
</evidence>
<comment type="cofactor">
    <cofactor evidence="1 8">
        <name>heme</name>
        <dbReference type="ChEBI" id="CHEBI:30413"/>
    </cofactor>
</comment>
<dbReference type="GO" id="GO:0016705">
    <property type="term" value="F:oxidoreductase activity, acting on paired donors, with incorporation or reduction of molecular oxygen"/>
    <property type="evidence" value="ECO:0007669"/>
    <property type="project" value="InterPro"/>
</dbReference>
<proteinExistence type="inferred from homology"/>
<evidence type="ECO:0000256" key="3">
    <source>
        <dbReference type="ARBA" id="ARBA00022617"/>
    </source>
</evidence>
<protein>
    <recommendedName>
        <fullName evidence="13">Cytochrome P450</fullName>
    </recommendedName>
</protein>
<keyword evidence="3 8" id="KW-0349">Heme</keyword>
<accession>A0A9W6ABH6</accession>
<name>A0A9W6ABH6_ASPTU</name>
<dbReference type="Gene3D" id="1.10.630.10">
    <property type="entry name" value="Cytochrome P450"/>
    <property type="match status" value="1"/>
</dbReference>
<dbReference type="Pfam" id="PF00067">
    <property type="entry name" value="p450"/>
    <property type="match status" value="2"/>
</dbReference>
<dbReference type="CDD" id="cd11041">
    <property type="entry name" value="CYP503A1-like"/>
    <property type="match status" value="1"/>
</dbReference>
<keyword evidence="5 9" id="KW-0560">Oxidoreductase</keyword>
<evidence type="ECO:0000256" key="6">
    <source>
        <dbReference type="ARBA" id="ARBA00023004"/>
    </source>
</evidence>
<keyword evidence="4 8" id="KW-0479">Metal-binding</keyword>
<dbReference type="GO" id="GO:0019748">
    <property type="term" value="P:secondary metabolic process"/>
    <property type="evidence" value="ECO:0007669"/>
    <property type="project" value="UniProtKB-ARBA"/>
</dbReference>
<dbReference type="InterPro" id="IPR002403">
    <property type="entry name" value="Cyt_P450_E_grp-IV"/>
</dbReference>
<dbReference type="GO" id="GO:0005506">
    <property type="term" value="F:iron ion binding"/>
    <property type="evidence" value="ECO:0007669"/>
    <property type="project" value="InterPro"/>
</dbReference>
<evidence type="ECO:0000313" key="12">
    <source>
        <dbReference type="Proteomes" id="UP001144157"/>
    </source>
</evidence>
<evidence type="ECO:0000256" key="10">
    <source>
        <dbReference type="SAM" id="SignalP"/>
    </source>
</evidence>
<evidence type="ECO:0000256" key="4">
    <source>
        <dbReference type="ARBA" id="ARBA00022723"/>
    </source>
</evidence>
<dbReference type="InterPro" id="IPR001128">
    <property type="entry name" value="Cyt_P450"/>
</dbReference>
<comment type="similarity">
    <text evidence="2 9">Belongs to the cytochrome P450 family.</text>
</comment>
<dbReference type="Proteomes" id="UP001144157">
    <property type="component" value="Unassembled WGS sequence"/>
</dbReference>
<dbReference type="SUPFAM" id="SSF48264">
    <property type="entry name" value="Cytochrome P450"/>
    <property type="match status" value="1"/>
</dbReference>
<comment type="caution">
    <text evidence="11">The sequence shown here is derived from an EMBL/GenBank/DDBJ whole genome shotgun (WGS) entry which is preliminary data.</text>
</comment>
<dbReference type="PRINTS" id="PR00465">
    <property type="entry name" value="EP450IV"/>
</dbReference>
<dbReference type="InterPro" id="IPR017972">
    <property type="entry name" value="Cyt_P450_CS"/>
</dbReference>
<dbReference type="EMBL" id="BRPE01000001">
    <property type="protein sequence ID" value="GLA79996.1"/>
    <property type="molecule type" value="Genomic_DNA"/>
</dbReference>
<organism evidence="11 12">
    <name type="scientific">Aspergillus tubingensis</name>
    <dbReference type="NCBI Taxonomy" id="5068"/>
    <lineage>
        <taxon>Eukaryota</taxon>
        <taxon>Fungi</taxon>
        <taxon>Dikarya</taxon>
        <taxon>Ascomycota</taxon>
        <taxon>Pezizomycotina</taxon>
        <taxon>Eurotiomycetes</taxon>
        <taxon>Eurotiomycetidae</taxon>
        <taxon>Eurotiales</taxon>
        <taxon>Aspergillaceae</taxon>
        <taxon>Aspergillus</taxon>
        <taxon>Aspergillus subgen. Circumdati</taxon>
    </lineage>
</organism>
<dbReference type="GO" id="GO:0020037">
    <property type="term" value="F:heme binding"/>
    <property type="evidence" value="ECO:0007669"/>
    <property type="project" value="InterPro"/>
</dbReference>
<keyword evidence="7 9" id="KW-0503">Monooxygenase</keyword>